<gene>
    <name evidence="3" type="ORF">D7V94_19545</name>
</gene>
<protein>
    <submittedName>
        <fullName evidence="3">Helix-turn-helix domain-containing protein</fullName>
    </submittedName>
</protein>
<comment type="caution">
    <text evidence="3">The sequence shown here is derived from an EMBL/GenBank/DDBJ whole genome shotgun (WGS) entry which is preliminary data.</text>
</comment>
<dbReference type="AlphaFoldDB" id="A0A3A9A9D3"/>
<reference evidence="3 4" key="1">
    <citation type="submission" date="2018-09" db="EMBL/GenBank/DDBJ databases">
        <title>Murine metabolic-syndrome-specific gut microbial biobank.</title>
        <authorList>
            <person name="Liu C."/>
        </authorList>
    </citation>
    <scope>NUCLEOTIDE SEQUENCE [LARGE SCALE GENOMIC DNA]</scope>
    <source>
        <strain evidence="3 4">0.1xD8-82</strain>
    </source>
</reference>
<dbReference type="Pfam" id="PF01381">
    <property type="entry name" value="HTH_3"/>
    <property type="match status" value="1"/>
</dbReference>
<dbReference type="SUPFAM" id="SSF47413">
    <property type="entry name" value="lambda repressor-like DNA-binding domains"/>
    <property type="match status" value="1"/>
</dbReference>
<dbReference type="InterPro" id="IPR010982">
    <property type="entry name" value="Lambda_DNA-bd_dom_sf"/>
</dbReference>
<sequence>MGKEIFSTRLREVRMQTGKTQKEFADMVESTAATISAYENATKNPSLEIVINIAQKCNVSINWLCGLSNKKKLNSEFNNLKDIALKILEILNINTVEESFTLKTYEVDIHQDLSGNTLCKYEQAIKLPKIKELSNFFEAYEELNKLYQKGGIKHQIIDTWLDGALEELAAIPVYTELPYEDIPDATPQG</sequence>
<evidence type="ECO:0000313" key="4">
    <source>
        <dbReference type="Proteomes" id="UP000280696"/>
    </source>
</evidence>
<dbReference type="OrthoDB" id="1973831at2"/>
<dbReference type="PANTHER" id="PTHR46558">
    <property type="entry name" value="TRACRIPTIONAL REGULATORY PROTEIN-RELATED-RELATED"/>
    <property type="match status" value="1"/>
</dbReference>
<dbReference type="InterPro" id="IPR001387">
    <property type="entry name" value="Cro/C1-type_HTH"/>
</dbReference>
<dbReference type="Proteomes" id="UP000280696">
    <property type="component" value="Unassembled WGS sequence"/>
</dbReference>
<evidence type="ECO:0000256" key="1">
    <source>
        <dbReference type="ARBA" id="ARBA00023125"/>
    </source>
</evidence>
<evidence type="ECO:0000259" key="2">
    <source>
        <dbReference type="PROSITE" id="PS50943"/>
    </source>
</evidence>
<dbReference type="EMBL" id="RAYQ01000029">
    <property type="protein sequence ID" value="RKI88350.1"/>
    <property type="molecule type" value="Genomic_DNA"/>
</dbReference>
<feature type="domain" description="HTH cro/C1-type" evidence="2">
    <location>
        <begin position="10"/>
        <end position="64"/>
    </location>
</feature>
<dbReference type="CDD" id="cd00093">
    <property type="entry name" value="HTH_XRE"/>
    <property type="match status" value="1"/>
</dbReference>
<dbReference type="PANTHER" id="PTHR46558:SF11">
    <property type="entry name" value="HTH-TYPE TRANSCRIPTIONAL REGULATOR XRE"/>
    <property type="match status" value="1"/>
</dbReference>
<organism evidence="3 4">
    <name type="scientific">Parablautia intestinalis</name>
    <dbReference type="NCBI Taxonomy" id="2320100"/>
    <lineage>
        <taxon>Bacteria</taxon>
        <taxon>Bacillati</taxon>
        <taxon>Bacillota</taxon>
        <taxon>Clostridia</taxon>
        <taxon>Lachnospirales</taxon>
        <taxon>Lachnospiraceae</taxon>
        <taxon>Parablautia</taxon>
    </lineage>
</organism>
<proteinExistence type="predicted"/>
<accession>A0A3A9A9D3</accession>
<dbReference type="SMART" id="SM00530">
    <property type="entry name" value="HTH_XRE"/>
    <property type="match status" value="1"/>
</dbReference>
<dbReference type="PROSITE" id="PS50943">
    <property type="entry name" value="HTH_CROC1"/>
    <property type="match status" value="1"/>
</dbReference>
<keyword evidence="4" id="KW-1185">Reference proteome</keyword>
<evidence type="ECO:0000313" key="3">
    <source>
        <dbReference type="EMBL" id="RKI88350.1"/>
    </source>
</evidence>
<dbReference type="Gene3D" id="1.10.260.40">
    <property type="entry name" value="lambda repressor-like DNA-binding domains"/>
    <property type="match status" value="1"/>
</dbReference>
<name>A0A3A9A9D3_9FIRM</name>
<keyword evidence="1" id="KW-0238">DNA-binding</keyword>
<dbReference type="GO" id="GO:0003677">
    <property type="term" value="F:DNA binding"/>
    <property type="evidence" value="ECO:0007669"/>
    <property type="project" value="UniProtKB-KW"/>
</dbReference>
<dbReference type="RefSeq" id="WP_120471989.1">
    <property type="nucleotide sequence ID" value="NZ_RAYQ01000029.1"/>
</dbReference>